<evidence type="ECO:0000256" key="3">
    <source>
        <dbReference type="ARBA" id="ARBA00022475"/>
    </source>
</evidence>
<dbReference type="CDD" id="cd06261">
    <property type="entry name" value="TM_PBP2"/>
    <property type="match status" value="1"/>
</dbReference>
<feature type="transmembrane region" description="Helical" evidence="7">
    <location>
        <begin position="20"/>
        <end position="46"/>
    </location>
</feature>
<proteinExistence type="inferred from homology"/>
<keyword evidence="10" id="KW-1185">Reference proteome</keyword>
<gene>
    <name evidence="9" type="ORF">IAI60_08390</name>
</gene>
<evidence type="ECO:0000256" key="6">
    <source>
        <dbReference type="ARBA" id="ARBA00023136"/>
    </source>
</evidence>
<dbReference type="Gene3D" id="1.10.3720.10">
    <property type="entry name" value="MetI-like"/>
    <property type="match status" value="1"/>
</dbReference>
<organism evidence="9 10">
    <name type="scientific">Roseomonas marmotae</name>
    <dbReference type="NCBI Taxonomy" id="2768161"/>
    <lineage>
        <taxon>Bacteria</taxon>
        <taxon>Pseudomonadati</taxon>
        <taxon>Pseudomonadota</taxon>
        <taxon>Alphaproteobacteria</taxon>
        <taxon>Acetobacterales</taxon>
        <taxon>Roseomonadaceae</taxon>
        <taxon>Roseomonas</taxon>
    </lineage>
</organism>
<dbReference type="SUPFAM" id="SSF161098">
    <property type="entry name" value="MetI-like"/>
    <property type="match status" value="1"/>
</dbReference>
<evidence type="ECO:0000256" key="7">
    <source>
        <dbReference type="RuleBase" id="RU363032"/>
    </source>
</evidence>
<dbReference type="InterPro" id="IPR000515">
    <property type="entry name" value="MetI-like"/>
</dbReference>
<feature type="transmembrane region" description="Helical" evidence="7">
    <location>
        <begin position="206"/>
        <end position="229"/>
    </location>
</feature>
<evidence type="ECO:0000259" key="8">
    <source>
        <dbReference type="PROSITE" id="PS50928"/>
    </source>
</evidence>
<keyword evidence="4 7" id="KW-0812">Transmembrane</keyword>
<dbReference type="PROSITE" id="PS50928">
    <property type="entry name" value="ABC_TM1"/>
    <property type="match status" value="1"/>
</dbReference>
<comment type="subcellular location">
    <subcellularLocation>
        <location evidence="1 7">Cell membrane</location>
        <topology evidence="1 7">Multi-pass membrane protein</topology>
    </subcellularLocation>
</comment>
<reference evidence="9 10" key="1">
    <citation type="submission" date="2020-09" db="EMBL/GenBank/DDBJ databases">
        <title>Roseomonas.</title>
        <authorList>
            <person name="Zhu W."/>
        </authorList>
    </citation>
    <scope>NUCLEOTIDE SEQUENCE [LARGE SCALE GENOMIC DNA]</scope>
    <source>
        <strain evidence="9 10">1311</strain>
    </source>
</reference>
<dbReference type="Pfam" id="PF00528">
    <property type="entry name" value="BPD_transp_1"/>
    <property type="match status" value="1"/>
</dbReference>
<dbReference type="EMBL" id="JACTNF010000006">
    <property type="protein sequence ID" value="MBO1074626.1"/>
    <property type="molecule type" value="Genomic_DNA"/>
</dbReference>
<evidence type="ECO:0000313" key="10">
    <source>
        <dbReference type="Proteomes" id="UP001518990"/>
    </source>
</evidence>
<evidence type="ECO:0000313" key="9">
    <source>
        <dbReference type="EMBL" id="MBO1074626.1"/>
    </source>
</evidence>
<protein>
    <submittedName>
        <fullName evidence="9">ABC transporter permease</fullName>
    </submittedName>
</protein>
<dbReference type="InterPro" id="IPR035906">
    <property type="entry name" value="MetI-like_sf"/>
</dbReference>
<dbReference type="InterPro" id="IPR025966">
    <property type="entry name" value="OppC_N"/>
</dbReference>
<feature type="domain" description="ABC transmembrane type-1" evidence="8">
    <location>
        <begin position="85"/>
        <end position="274"/>
    </location>
</feature>
<dbReference type="PANTHER" id="PTHR43386:SF25">
    <property type="entry name" value="PEPTIDE ABC TRANSPORTER PERMEASE PROTEIN"/>
    <property type="match status" value="1"/>
</dbReference>
<comment type="similarity">
    <text evidence="7">Belongs to the binding-protein-dependent transport system permease family.</text>
</comment>
<feature type="transmembrane region" description="Helical" evidence="7">
    <location>
        <begin position="87"/>
        <end position="115"/>
    </location>
</feature>
<evidence type="ECO:0000256" key="1">
    <source>
        <dbReference type="ARBA" id="ARBA00004651"/>
    </source>
</evidence>
<accession>A0ABS3KAY0</accession>
<sequence>MAAPPAEVKQRRRATLRRYLRHPGFMIGTCLLALILAITLAAPWLAPHSPTQTNPLNALAGPSATYPLGTDQFGRCLLSRLIWGGRVSLMVAFFVVVISLTVGSIIGALAGYFGGWIGRIIVTCNDILLAFPSFLLALAIVAARGNSLDSIIVAVSVAYIPRVAAVMRAVVLTIRPRPFIEASQGLGMGTTRILLKHVIPNAMPPVIVVATVSAATAILAEAGLSFLGLGVQPPTPTWGNVISEGQTAIASNPLISLSAGACIAVTVIALNLLGDGLRDTLDPQMRRNTGKII</sequence>
<evidence type="ECO:0000256" key="5">
    <source>
        <dbReference type="ARBA" id="ARBA00022989"/>
    </source>
</evidence>
<comment type="caution">
    <text evidence="9">The sequence shown here is derived from an EMBL/GenBank/DDBJ whole genome shotgun (WGS) entry which is preliminary data.</text>
</comment>
<dbReference type="InterPro" id="IPR050366">
    <property type="entry name" value="BP-dependent_transpt_permease"/>
</dbReference>
<keyword evidence="6 7" id="KW-0472">Membrane</keyword>
<feature type="transmembrane region" description="Helical" evidence="7">
    <location>
        <begin position="249"/>
        <end position="273"/>
    </location>
</feature>
<dbReference type="PANTHER" id="PTHR43386">
    <property type="entry name" value="OLIGOPEPTIDE TRANSPORT SYSTEM PERMEASE PROTEIN APPC"/>
    <property type="match status" value="1"/>
</dbReference>
<feature type="transmembrane region" description="Helical" evidence="7">
    <location>
        <begin position="127"/>
        <end position="145"/>
    </location>
</feature>
<name>A0ABS3KAY0_9PROT</name>
<feature type="transmembrane region" description="Helical" evidence="7">
    <location>
        <begin position="151"/>
        <end position="171"/>
    </location>
</feature>
<keyword evidence="3" id="KW-1003">Cell membrane</keyword>
<keyword evidence="5 7" id="KW-1133">Transmembrane helix</keyword>
<evidence type="ECO:0000256" key="2">
    <source>
        <dbReference type="ARBA" id="ARBA00022448"/>
    </source>
</evidence>
<evidence type="ECO:0000256" key="4">
    <source>
        <dbReference type="ARBA" id="ARBA00022692"/>
    </source>
</evidence>
<dbReference type="Pfam" id="PF12911">
    <property type="entry name" value="OppC_N"/>
    <property type="match status" value="1"/>
</dbReference>
<keyword evidence="2 7" id="KW-0813">Transport</keyword>
<dbReference type="Proteomes" id="UP001518990">
    <property type="component" value="Unassembled WGS sequence"/>
</dbReference>